<evidence type="ECO:0000313" key="7">
    <source>
        <dbReference type="EMBL" id="AXG77940.1"/>
    </source>
</evidence>
<keyword evidence="3" id="KW-0479">Metal-binding</keyword>
<sequence length="431" mass="43910">MSGVRPGEILVATGMTHPERGTVSSPAAPLLAAALGRGEPDPGRRRVRLHPVNGTAADSGGGGAVLVMASYLDLNGRAVGLGAAAHAGDRAAVEVCAELVAQWAGLLRSRRLLVADADPDCAGARAGIEATLRAVREAPDAPVHVYGRPVASVSRLARLTAAGVAITDDLDAVPDGGVVVFPPHGVPLPVRAEAAARGLGLVDTTCPLAALTHRDVAAYVHRGDTVVLITGARDTVAERVSVSQAPEFVLTMRSAAQAAGLQWSGADPDRLSLVVQTGISVEDAAVMIGTLRERFPRVRGQHYDALCYAATDRADAVRMVAGTSDLTLVLGAADDPDADHMEAEASAGGRTVRRLAAAGDVAAAWLTGVNAIGVVPTRSAPEELMTQVLDALAGLGPLSVVTRQVRTGPRPGYGGPALTAPALPDGTVIDA</sequence>
<keyword evidence="2" id="KW-0004">4Fe-4S</keyword>
<keyword evidence="4" id="KW-0408">Iron</keyword>
<protein>
    <recommendedName>
        <fullName evidence="9">4-hydroxy-3-methylbut-2-enyl diphosphate reductase</fullName>
    </recommendedName>
</protein>
<dbReference type="GO" id="GO:0051539">
    <property type="term" value="F:4 iron, 4 sulfur cluster binding"/>
    <property type="evidence" value="ECO:0007669"/>
    <property type="project" value="UniProtKB-KW"/>
</dbReference>
<dbReference type="GO" id="GO:0050992">
    <property type="term" value="P:dimethylallyl diphosphate biosynthetic process"/>
    <property type="evidence" value="ECO:0007669"/>
    <property type="project" value="InterPro"/>
</dbReference>
<proteinExistence type="predicted"/>
<keyword evidence="8" id="KW-1185">Reference proteome</keyword>
<dbReference type="Gene3D" id="3.40.1010.20">
    <property type="entry name" value="4-hydroxy-3-methylbut-2-enyl diphosphate reductase, catalytic domain"/>
    <property type="match status" value="2"/>
</dbReference>
<dbReference type="KEGG" id="spad:DVK44_09760"/>
<dbReference type="PANTHER" id="PTHR30426">
    <property type="entry name" value="4-HYDROXY-3-METHYLBUT-2-ENYL DIPHOSPHATE REDUCTASE"/>
    <property type="match status" value="1"/>
</dbReference>
<name>A0A345HML6_9ACTN</name>
<dbReference type="Pfam" id="PF02401">
    <property type="entry name" value="LYTB"/>
    <property type="match status" value="1"/>
</dbReference>
<evidence type="ECO:0008006" key="9">
    <source>
        <dbReference type="Google" id="ProtNLM"/>
    </source>
</evidence>
<evidence type="ECO:0000256" key="6">
    <source>
        <dbReference type="SAM" id="MobiDB-lite"/>
    </source>
</evidence>
<organism evidence="7 8">
    <name type="scientific">Streptomyces paludis</name>
    <dbReference type="NCBI Taxonomy" id="2282738"/>
    <lineage>
        <taxon>Bacteria</taxon>
        <taxon>Bacillati</taxon>
        <taxon>Actinomycetota</taxon>
        <taxon>Actinomycetes</taxon>
        <taxon>Kitasatosporales</taxon>
        <taxon>Streptomycetaceae</taxon>
        <taxon>Streptomyces</taxon>
    </lineage>
</organism>
<dbReference type="AlphaFoldDB" id="A0A345HML6"/>
<evidence type="ECO:0000256" key="2">
    <source>
        <dbReference type="ARBA" id="ARBA00022485"/>
    </source>
</evidence>
<dbReference type="PANTHER" id="PTHR30426:SF0">
    <property type="entry name" value="4-HYDROXY-3-METHYLBUT-2-ENYL DIPHOSPHATE REDUCTASE"/>
    <property type="match status" value="1"/>
</dbReference>
<evidence type="ECO:0000256" key="3">
    <source>
        <dbReference type="ARBA" id="ARBA00022723"/>
    </source>
</evidence>
<gene>
    <name evidence="7" type="ORF">DVK44_09760</name>
</gene>
<keyword evidence="5" id="KW-0411">Iron-sulfur</keyword>
<accession>A0A345HML6</accession>
<evidence type="ECO:0000313" key="8">
    <source>
        <dbReference type="Proteomes" id="UP000253868"/>
    </source>
</evidence>
<dbReference type="GO" id="GO:0046872">
    <property type="term" value="F:metal ion binding"/>
    <property type="evidence" value="ECO:0007669"/>
    <property type="project" value="UniProtKB-KW"/>
</dbReference>
<evidence type="ECO:0000256" key="5">
    <source>
        <dbReference type="ARBA" id="ARBA00023014"/>
    </source>
</evidence>
<dbReference type="Proteomes" id="UP000253868">
    <property type="component" value="Chromosome"/>
</dbReference>
<dbReference type="EMBL" id="CP031194">
    <property type="protein sequence ID" value="AXG77940.1"/>
    <property type="molecule type" value="Genomic_DNA"/>
</dbReference>
<feature type="region of interest" description="Disordered" evidence="6">
    <location>
        <begin position="411"/>
        <end position="431"/>
    </location>
</feature>
<dbReference type="OrthoDB" id="3627470at2"/>
<reference evidence="8" key="1">
    <citation type="submission" date="2018-07" db="EMBL/GenBank/DDBJ databases">
        <authorList>
            <person name="Zhao J."/>
        </authorList>
    </citation>
    <scope>NUCLEOTIDE SEQUENCE [LARGE SCALE GENOMIC DNA]</scope>
    <source>
        <strain evidence="8">GSSD-12</strain>
    </source>
</reference>
<dbReference type="GO" id="GO:0051745">
    <property type="term" value="F:4-hydroxy-3-methylbut-2-enyl diphosphate reductase activity"/>
    <property type="evidence" value="ECO:0007669"/>
    <property type="project" value="InterPro"/>
</dbReference>
<dbReference type="GO" id="GO:0019288">
    <property type="term" value="P:isopentenyl diphosphate biosynthetic process, methylerythritol 4-phosphate pathway"/>
    <property type="evidence" value="ECO:0007669"/>
    <property type="project" value="InterPro"/>
</dbReference>
<dbReference type="InterPro" id="IPR003451">
    <property type="entry name" value="LytB/IspH"/>
</dbReference>
<evidence type="ECO:0000256" key="1">
    <source>
        <dbReference type="ARBA" id="ARBA00001966"/>
    </source>
</evidence>
<evidence type="ECO:0000256" key="4">
    <source>
        <dbReference type="ARBA" id="ARBA00023004"/>
    </source>
</evidence>
<dbReference type="Gene3D" id="3.40.50.11270">
    <property type="match status" value="1"/>
</dbReference>
<comment type="cofactor">
    <cofactor evidence="1">
        <name>[4Fe-4S] cluster</name>
        <dbReference type="ChEBI" id="CHEBI:49883"/>
    </cofactor>
</comment>